<protein>
    <submittedName>
        <fullName evidence="4">DNA mismatch repair protein MutT</fullName>
    </submittedName>
</protein>
<dbReference type="Pfam" id="PF00293">
    <property type="entry name" value="NUDIX"/>
    <property type="match status" value="1"/>
</dbReference>
<comment type="cofactor">
    <cofactor evidence="1">
        <name>Mg(2+)</name>
        <dbReference type="ChEBI" id="CHEBI:18420"/>
    </cofactor>
</comment>
<dbReference type="EMBL" id="QKYD01000009">
    <property type="protein sequence ID" value="REI25441.1"/>
    <property type="molecule type" value="Genomic_DNA"/>
</dbReference>
<reference evidence="4 5" key="1">
    <citation type="journal article" date="2018" name="Vet. Microbiol.">
        <title>Characterisation of Staphylococcus felis isolated from cats using whole genome sequencing.</title>
        <authorList>
            <person name="Worthing K."/>
            <person name="Pang S."/>
            <person name="Trott D.J."/>
            <person name="Abraham S."/>
            <person name="Coombs G.W."/>
            <person name="Jordan D."/>
            <person name="McIntyre L."/>
            <person name="Davies M.R."/>
            <person name="Norris J."/>
        </authorList>
    </citation>
    <scope>NUCLEOTIDE SEQUENCE [LARGE SCALE GENOMIC DNA]</scope>
    <source>
        <strain evidence="4 5">F25</strain>
    </source>
</reference>
<dbReference type="AlphaFoldDB" id="A0AAX1RYF9"/>
<proteinExistence type="predicted"/>
<organism evidence="4 5">
    <name type="scientific">Staphylococcus felis</name>
    <dbReference type="NCBI Taxonomy" id="46127"/>
    <lineage>
        <taxon>Bacteria</taxon>
        <taxon>Bacillati</taxon>
        <taxon>Bacillota</taxon>
        <taxon>Bacilli</taxon>
        <taxon>Bacillales</taxon>
        <taxon>Staphylococcaceae</taxon>
        <taxon>Staphylococcus</taxon>
    </lineage>
</organism>
<evidence type="ECO:0000256" key="1">
    <source>
        <dbReference type="ARBA" id="ARBA00001946"/>
    </source>
</evidence>
<dbReference type="Gene3D" id="3.90.79.10">
    <property type="entry name" value="Nucleoside Triphosphate Pyrophosphohydrolase"/>
    <property type="match status" value="1"/>
</dbReference>
<keyword evidence="2" id="KW-0378">Hydrolase</keyword>
<gene>
    <name evidence="4" type="ORF">DOS76_00195</name>
</gene>
<feature type="domain" description="Nudix hydrolase" evidence="3">
    <location>
        <begin position="6"/>
        <end position="139"/>
    </location>
</feature>
<dbReference type="InterPro" id="IPR020084">
    <property type="entry name" value="NUDIX_hydrolase_CS"/>
</dbReference>
<dbReference type="InterPro" id="IPR000086">
    <property type="entry name" value="NUDIX_hydrolase_dom"/>
</dbReference>
<dbReference type="PROSITE" id="PS51462">
    <property type="entry name" value="NUDIX"/>
    <property type="match status" value="1"/>
</dbReference>
<name>A0AAX1RYF9_9STAP</name>
<dbReference type="PROSITE" id="PS00893">
    <property type="entry name" value="NUDIX_BOX"/>
    <property type="match status" value="1"/>
</dbReference>
<dbReference type="InterPro" id="IPR015797">
    <property type="entry name" value="NUDIX_hydrolase-like_dom_sf"/>
</dbReference>
<dbReference type="Proteomes" id="UP000256337">
    <property type="component" value="Unassembled WGS sequence"/>
</dbReference>
<dbReference type="SUPFAM" id="SSF55811">
    <property type="entry name" value="Nudix"/>
    <property type="match status" value="1"/>
</dbReference>
<evidence type="ECO:0000256" key="2">
    <source>
        <dbReference type="ARBA" id="ARBA00022801"/>
    </source>
</evidence>
<evidence type="ECO:0000313" key="4">
    <source>
        <dbReference type="EMBL" id="REI25441.1"/>
    </source>
</evidence>
<dbReference type="RefSeq" id="WP_115856206.1">
    <property type="nucleotide sequence ID" value="NZ_CAJUZQ010000001.1"/>
</dbReference>
<accession>A0AAX1RYF9</accession>
<dbReference type="PANTHER" id="PTHR43046">
    <property type="entry name" value="GDP-MANNOSE MANNOSYL HYDROLASE"/>
    <property type="match status" value="1"/>
</dbReference>
<evidence type="ECO:0000313" key="5">
    <source>
        <dbReference type="Proteomes" id="UP000256337"/>
    </source>
</evidence>
<sequence>MEQTDELRVAVAAMILNDDNQVLLQHRRDVEKWGVLSGHVEMGETVSEAMIREAKEEANIDIQIDHLIGVYSEPESQTFKYPDGKVEQFVTIYFLATITGGTLKSNPDESLAFQYFDVDELPTPLLNMHPKWLEDALALKKEAFIR</sequence>
<dbReference type="PANTHER" id="PTHR43046:SF2">
    <property type="entry name" value="8-OXO-DGTP DIPHOSPHATASE-RELATED"/>
    <property type="match status" value="1"/>
</dbReference>
<comment type="caution">
    <text evidence="4">The sequence shown here is derived from an EMBL/GenBank/DDBJ whole genome shotgun (WGS) entry which is preliminary data.</text>
</comment>
<dbReference type="GO" id="GO:0016787">
    <property type="term" value="F:hydrolase activity"/>
    <property type="evidence" value="ECO:0007669"/>
    <property type="project" value="UniProtKB-KW"/>
</dbReference>
<evidence type="ECO:0000259" key="3">
    <source>
        <dbReference type="PROSITE" id="PS51462"/>
    </source>
</evidence>